<dbReference type="NCBIfam" id="TIGR00912">
    <property type="entry name" value="2A0309"/>
    <property type="match status" value="1"/>
</dbReference>
<keyword evidence="10" id="KW-1185">Reference proteome</keyword>
<evidence type="ECO:0000256" key="5">
    <source>
        <dbReference type="ARBA" id="ARBA00022692"/>
    </source>
</evidence>
<evidence type="ECO:0000256" key="3">
    <source>
        <dbReference type="ARBA" id="ARBA00022448"/>
    </source>
</evidence>
<keyword evidence="3" id="KW-0813">Transport</keyword>
<dbReference type="Proteomes" id="UP001267290">
    <property type="component" value="Unassembled WGS sequence"/>
</dbReference>
<dbReference type="InterPro" id="IPR004761">
    <property type="entry name" value="Spore_GerAB"/>
</dbReference>
<feature type="transmembrane region" description="Helical" evidence="8">
    <location>
        <begin position="333"/>
        <end position="357"/>
    </location>
</feature>
<evidence type="ECO:0000256" key="1">
    <source>
        <dbReference type="ARBA" id="ARBA00004141"/>
    </source>
</evidence>
<evidence type="ECO:0000256" key="6">
    <source>
        <dbReference type="ARBA" id="ARBA00022989"/>
    </source>
</evidence>
<feature type="transmembrane region" description="Helical" evidence="8">
    <location>
        <begin position="144"/>
        <end position="164"/>
    </location>
</feature>
<proteinExistence type="inferred from homology"/>
<organism evidence="9 10">
    <name type="scientific">Paenibacillus qinlingensis</name>
    <dbReference type="NCBI Taxonomy" id="1837343"/>
    <lineage>
        <taxon>Bacteria</taxon>
        <taxon>Bacillati</taxon>
        <taxon>Bacillota</taxon>
        <taxon>Bacilli</taxon>
        <taxon>Bacillales</taxon>
        <taxon>Paenibacillaceae</taxon>
        <taxon>Paenibacillus</taxon>
    </lineage>
</organism>
<dbReference type="Pfam" id="PF03845">
    <property type="entry name" value="Spore_permease"/>
    <property type="match status" value="1"/>
</dbReference>
<keyword evidence="6 8" id="KW-1133">Transmembrane helix</keyword>
<gene>
    <name evidence="9" type="ORF">J2736_005357</name>
</gene>
<keyword evidence="5 8" id="KW-0812">Transmembrane</keyword>
<sequence>MSKTQQSYMYSSFLLMFIIHDAQIGVGLPGYQRIVFGMAGHDAWISALIAGFVTQLVVWLMIKTLMKFENKDLYDIHLLIYGKTIGHVANIIYLVYFLVATIIVLRNYVEMIQVWLFPNAPQWLLSLLIASVVFYGVNGGLRTIVGSCVMFVIITVWLLFLLYFPLRYAEWTGVLPIMETDLKHLSRGVLSMSFTMAGFEIVYFIYAYAKDKSKVQRYTQLGIMSVTFVYTAVMFVSIVFFSGGELLKTDWATFTMLKIIKFPFLERFEYIGVSLWLLVILPNLLMYSWAATKGLKRTFSWKQKYWLYIFIAVVWMASSFIDSRTQVDQMNNIFAKWAVYIVYVYPVILFGMVHFYLWRQKKGRQPDPEVIT</sequence>
<feature type="transmembrane region" description="Helical" evidence="8">
    <location>
        <begin position="43"/>
        <end position="62"/>
    </location>
</feature>
<protein>
    <submittedName>
        <fullName evidence="9">Spore germination protein (Amino acid permease)</fullName>
    </submittedName>
</protein>
<comment type="subcellular location">
    <subcellularLocation>
        <location evidence="1">Membrane</location>
        <topology evidence="1">Multi-pass membrane protein</topology>
    </subcellularLocation>
</comment>
<comment type="caution">
    <text evidence="9">The sequence shown here is derived from an EMBL/GenBank/DDBJ whole genome shotgun (WGS) entry which is preliminary data.</text>
</comment>
<feature type="transmembrane region" description="Helical" evidence="8">
    <location>
        <begin position="270"/>
        <end position="292"/>
    </location>
</feature>
<evidence type="ECO:0000256" key="4">
    <source>
        <dbReference type="ARBA" id="ARBA00022544"/>
    </source>
</evidence>
<dbReference type="PANTHER" id="PTHR34975">
    <property type="entry name" value="SPORE GERMINATION PROTEIN A2"/>
    <property type="match status" value="1"/>
</dbReference>
<accession>A0ABU1P318</accession>
<evidence type="ECO:0000256" key="7">
    <source>
        <dbReference type="ARBA" id="ARBA00023136"/>
    </source>
</evidence>
<evidence type="ECO:0000313" key="10">
    <source>
        <dbReference type="Proteomes" id="UP001267290"/>
    </source>
</evidence>
<feature type="transmembrane region" description="Helical" evidence="8">
    <location>
        <begin position="184"/>
        <end position="209"/>
    </location>
</feature>
<dbReference type="PANTHER" id="PTHR34975:SF2">
    <property type="entry name" value="SPORE GERMINATION PROTEIN A2"/>
    <property type="match status" value="1"/>
</dbReference>
<name>A0ABU1P318_9BACL</name>
<feature type="transmembrane region" description="Helical" evidence="8">
    <location>
        <begin position="304"/>
        <end position="321"/>
    </location>
</feature>
<feature type="transmembrane region" description="Helical" evidence="8">
    <location>
        <begin position="120"/>
        <end position="137"/>
    </location>
</feature>
<keyword evidence="4" id="KW-0309">Germination</keyword>
<feature type="transmembrane region" description="Helical" evidence="8">
    <location>
        <begin position="88"/>
        <end position="108"/>
    </location>
</feature>
<evidence type="ECO:0000256" key="2">
    <source>
        <dbReference type="ARBA" id="ARBA00007998"/>
    </source>
</evidence>
<feature type="transmembrane region" description="Helical" evidence="8">
    <location>
        <begin position="221"/>
        <end position="241"/>
    </location>
</feature>
<dbReference type="EMBL" id="JAVDSB010000014">
    <property type="protein sequence ID" value="MDR6554142.1"/>
    <property type="molecule type" value="Genomic_DNA"/>
</dbReference>
<dbReference type="RefSeq" id="WP_310501581.1">
    <property type="nucleotide sequence ID" value="NZ_JAVDSB010000014.1"/>
</dbReference>
<comment type="similarity">
    <text evidence="2">Belongs to the amino acid-polyamine-organocation (APC) superfamily. Spore germination protein (SGP) (TC 2.A.3.9) family.</text>
</comment>
<keyword evidence="7 8" id="KW-0472">Membrane</keyword>
<dbReference type="Gene3D" id="1.20.1740.10">
    <property type="entry name" value="Amino acid/polyamine transporter I"/>
    <property type="match status" value="1"/>
</dbReference>
<evidence type="ECO:0000313" key="9">
    <source>
        <dbReference type="EMBL" id="MDR6554142.1"/>
    </source>
</evidence>
<evidence type="ECO:0000256" key="8">
    <source>
        <dbReference type="SAM" id="Phobius"/>
    </source>
</evidence>
<reference evidence="9 10" key="1">
    <citation type="submission" date="2023-07" db="EMBL/GenBank/DDBJ databases">
        <title>Sorghum-associated microbial communities from plants grown in Nebraska, USA.</title>
        <authorList>
            <person name="Schachtman D."/>
        </authorList>
    </citation>
    <scope>NUCLEOTIDE SEQUENCE [LARGE SCALE GENOMIC DNA]</scope>
    <source>
        <strain evidence="9 10">CC258</strain>
    </source>
</reference>
<feature type="transmembrane region" description="Helical" evidence="8">
    <location>
        <begin position="12"/>
        <end position="31"/>
    </location>
</feature>